<proteinExistence type="predicted"/>
<dbReference type="PANTHER" id="PTHR46583:SF1">
    <property type="entry name" value="REGULATOR OF G-PROTEIN SIGNALING 22"/>
    <property type="match status" value="1"/>
</dbReference>
<dbReference type="InterPro" id="IPR048074">
    <property type="entry name" value="RGS22_RGS_fourth"/>
</dbReference>
<dbReference type="OrthoDB" id="10013157at2759"/>
<dbReference type="InterPro" id="IPR036305">
    <property type="entry name" value="RGS_sf"/>
</dbReference>
<feature type="domain" description="RGS" evidence="2">
    <location>
        <begin position="585"/>
        <end position="691"/>
    </location>
</feature>
<evidence type="ECO:0000313" key="3">
    <source>
        <dbReference type="Proteomes" id="UP000504632"/>
    </source>
</evidence>
<dbReference type="Gene3D" id="1.10.167.10">
    <property type="entry name" value="Regulator of G-protein Signalling 4, domain 2"/>
    <property type="match status" value="3"/>
</dbReference>
<dbReference type="GO" id="GO:0005737">
    <property type="term" value="C:cytoplasm"/>
    <property type="evidence" value="ECO:0007669"/>
    <property type="project" value="TreeGrafter"/>
</dbReference>
<dbReference type="GO" id="GO:0005634">
    <property type="term" value="C:nucleus"/>
    <property type="evidence" value="ECO:0007669"/>
    <property type="project" value="TreeGrafter"/>
</dbReference>
<feature type="compositionally biased region" description="Acidic residues" evidence="1">
    <location>
        <begin position="757"/>
        <end position="768"/>
    </location>
</feature>
<dbReference type="PANTHER" id="PTHR46583">
    <property type="entry name" value="REGULATOR OF G-PROTEIN SIGNALING 22"/>
    <property type="match status" value="1"/>
</dbReference>
<protein>
    <submittedName>
        <fullName evidence="4">Regulator of G-protein signaling 22</fullName>
    </submittedName>
</protein>
<accession>A0A6J2W469</accession>
<sequence>MVSLSSLKCSEGQLQEERLTSDDILVDFFNEFLGLPSFTESLKYNKETGVFEVVSDAAETLSRQIRDSLYKLKSQLFTNPAYCCESPMIDDTYTVLCLGKEQGMQWVKRERLPYFLQSDCYFEYRGIRGTKKDFEAFKSSLQGTSGEKVLSLWMDIEQLKTLHSKKNKNRLLVKMRSKYLLNNGLSTLDEEFLSRLDLACSSCWKEDKLHSVQSQLSEVLLLYCHSSPAPQIRRIEKMLQALKVEPRAGFFFRHFCENSGNQLWENVMNFWSDLQEYHQLFHQGGLDPYKIQRQSQLLYSTYLCSAGQMNIRMDEESRSQILAHLSTPFEELFDQAEEHALTLLLEPWTHLMNRDREMYDRVDLQEEMRHVDTEHYAELKMLHTQVLSRQEQVPPPERPRESNIRVQVPDQFCRYTLASLVRNRLMLERFHTFLEENFASVDLMCWLDIEELKRMARKDKTQLEEKSKDIKSKYLIRDYFFGPSSPANKMEQDEVLRLAGGRDHLLRGQLTGRVLTEVQRLAQSRIEKKWLPVFLASPEFIECQKLRPRIEELAEDKIFLRQRKKRQVWKHVEGAFMTSSKEVLALRRALLNPVTCLQFQYFVSLQGEFLENDVVFWLEVQRYKDLCHSHCDEATVQQKVTTIINCFINSSIPPALQIDIPPEQARQILERRKELGPYIFREAQLSVFSELLKLWPEFVEFRNSVDEEKVLAVLESRRTKHRQRLRKGRRELDQLEESDQGEPEKELTDNASLCGENQEDGGREEDNEALVQPTQTIIWSYSKYIAALEQEDERRIRKQSQKKDELIQSLWKALGQKAADTAVIAKLLCPHQTGTSTLPTLPRHTALPILPRPYQVGITYFILALYKF</sequence>
<reference evidence="4" key="1">
    <citation type="submission" date="2025-08" db="UniProtKB">
        <authorList>
            <consortium name="RefSeq"/>
        </authorList>
    </citation>
    <scope>IDENTIFICATION</scope>
</reference>
<dbReference type="InParanoid" id="A0A6J2W469"/>
<feature type="domain" description="RGS" evidence="2">
    <location>
        <begin position="238"/>
        <end position="344"/>
    </location>
</feature>
<dbReference type="PROSITE" id="PS50132">
    <property type="entry name" value="RGS"/>
    <property type="match status" value="3"/>
</dbReference>
<dbReference type="SUPFAM" id="SSF48097">
    <property type="entry name" value="Regulator of G-protein signaling, RGS"/>
    <property type="match status" value="3"/>
</dbReference>
<dbReference type="CTD" id="26166"/>
<feature type="domain" description="RGS" evidence="2">
    <location>
        <begin position="416"/>
        <end position="540"/>
    </location>
</feature>
<dbReference type="CDD" id="cd08725">
    <property type="entry name" value="RGS_RGS22_4"/>
    <property type="match status" value="1"/>
</dbReference>
<name>A0A6J2W469_CHACN</name>
<dbReference type="RefSeq" id="XP_030638967.1">
    <property type="nucleotide sequence ID" value="XM_030783107.1"/>
</dbReference>
<dbReference type="SMART" id="SM00315">
    <property type="entry name" value="RGS"/>
    <property type="match status" value="2"/>
</dbReference>
<dbReference type="InterPro" id="IPR016137">
    <property type="entry name" value="RGS"/>
</dbReference>
<dbReference type="AlphaFoldDB" id="A0A6J2W469"/>
<evidence type="ECO:0000256" key="1">
    <source>
        <dbReference type="SAM" id="MobiDB-lite"/>
    </source>
</evidence>
<dbReference type="Proteomes" id="UP000504632">
    <property type="component" value="Chromosome 8"/>
</dbReference>
<dbReference type="GO" id="GO:0009966">
    <property type="term" value="P:regulation of signal transduction"/>
    <property type="evidence" value="ECO:0007669"/>
    <property type="project" value="InterPro"/>
</dbReference>
<evidence type="ECO:0000313" key="4">
    <source>
        <dbReference type="RefSeq" id="XP_030638967.1"/>
    </source>
</evidence>
<organism evidence="3 4">
    <name type="scientific">Chanos chanos</name>
    <name type="common">Milkfish</name>
    <name type="synonym">Mugil chanos</name>
    <dbReference type="NCBI Taxonomy" id="29144"/>
    <lineage>
        <taxon>Eukaryota</taxon>
        <taxon>Metazoa</taxon>
        <taxon>Chordata</taxon>
        <taxon>Craniata</taxon>
        <taxon>Vertebrata</taxon>
        <taxon>Euteleostomi</taxon>
        <taxon>Actinopterygii</taxon>
        <taxon>Neopterygii</taxon>
        <taxon>Teleostei</taxon>
        <taxon>Ostariophysi</taxon>
        <taxon>Gonorynchiformes</taxon>
        <taxon>Chanidae</taxon>
        <taxon>Chanos</taxon>
    </lineage>
</organism>
<gene>
    <name evidence="4" type="primary">rgs22</name>
</gene>
<dbReference type="Pfam" id="PF00615">
    <property type="entry name" value="RGS"/>
    <property type="match status" value="3"/>
</dbReference>
<dbReference type="GO" id="GO:0001965">
    <property type="term" value="F:G-protein alpha-subunit binding"/>
    <property type="evidence" value="ECO:0007669"/>
    <property type="project" value="InterPro"/>
</dbReference>
<evidence type="ECO:0000259" key="2">
    <source>
        <dbReference type="PROSITE" id="PS50132"/>
    </source>
</evidence>
<feature type="region of interest" description="Disordered" evidence="1">
    <location>
        <begin position="725"/>
        <end position="769"/>
    </location>
</feature>
<dbReference type="GeneID" id="115819603"/>
<dbReference type="InterPro" id="IPR042651">
    <property type="entry name" value="Rgs22"/>
</dbReference>
<dbReference type="InterPro" id="IPR044926">
    <property type="entry name" value="RGS_subdomain_2"/>
</dbReference>
<keyword evidence="3" id="KW-1185">Reference proteome</keyword>